<dbReference type="RefSeq" id="WP_085545043.1">
    <property type="nucleotide sequence ID" value="NZ_FXBB01000024.1"/>
</dbReference>
<keyword evidence="5" id="KW-1185">Reference proteome</keyword>
<dbReference type="GO" id="GO:0009294">
    <property type="term" value="P:DNA-mediated transformation"/>
    <property type="evidence" value="ECO:0007669"/>
    <property type="project" value="InterPro"/>
</dbReference>
<feature type="domain" description="Smf/DprA SLOG" evidence="2">
    <location>
        <begin position="75"/>
        <end position="282"/>
    </location>
</feature>
<dbReference type="Pfam" id="PF17782">
    <property type="entry name" value="WHD_DprA"/>
    <property type="match status" value="1"/>
</dbReference>
<evidence type="ECO:0000259" key="2">
    <source>
        <dbReference type="Pfam" id="PF02481"/>
    </source>
</evidence>
<reference evidence="5" key="1">
    <citation type="submission" date="2017-04" db="EMBL/GenBank/DDBJ databases">
        <authorList>
            <person name="Varghese N."/>
            <person name="Submissions S."/>
        </authorList>
    </citation>
    <scope>NUCLEOTIDE SEQUENCE [LARGE SCALE GENOMIC DNA]</scope>
    <source>
        <strain evidence="5">USBA 82</strain>
    </source>
</reference>
<name>A0A1X7KAY1_9BACT</name>
<dbReference type="EMBL" id="FXBB01000024">
    <property type="protein sequence ID" value="SMG38024.1"/>
    <property type="molecule type" value="Genomic_DNA"/>
</dbReference>
<proteinExistence type="inferred from homology"/>
<dbReference type="OrthoDB" id="9785707at2"/>
<dbReference type="NCBIfam" id="TIGR00732">
    <property type="entry name" value="dprA"/>
    <property type="match status" value="1"/>
</dbReference>
<protein>
    <submittedName>
        <fullName evidence="4">DNA processing protein</fullName>
    </submittedName>
</protein>
<dbReference type="AlphaFoldDB" id="A0A1X7KAY1"/>
<dbReference type="PANTHER" id="PTHR43022">
    <property type="entry name" value="PROTEIN SMF"/>
    <property type="match status" value="1"/>
</dbReference>
<dbReference type="Gene3D" id="3.40.50.450">
    <property type="match status" value="1"/>
</dbReference>
<evidence type="ECO:0000256" key="1">
    <source>
        <dbReference type="ARBA" id="ARBA00006525"/>
    </source>
</evidence>
<comment type="similarity">
    <text evidence="1">Belongs to the DprA/Smf family.</text>
</comment>
<dbReference type="SUPFAM" id="SSF102405">
    <property type="entry name" value="MCP/YpsA-like"/>
    <property type="match status" value="1"/>
</dbReference>
<evidence type="ECO:0000313" key="4">
    <source>
        <dbReference type="EMBL" id="SMG38024.1"/>
    </source>
</evidence>
<dbReference type="Proteomes" id="UP000193355">
    <property type="component" value="Unassembled WGS sequence"/>
</dbReference>
<dbReference type="InterPro" id="IPR057666">
    <property type="entry name" value="DrpA_SLOG"/>
</dbReference>
<dbReference type="PANTHER" id="PTHR43022:SF1">
    <property type="entry name" value="PROTEIN SMF"/>
    <property type="match status" value="1"/>
</dbReference>
<gene>
    <name evidence="4" type="ORF">SAMN06275492_12425</name>
</gene>
<feature type="domain" description="DprA winged helix" evidence="3">
    <location>
        <begin position="310"/>
        <end position="341"/>
    </location>
</feature>
<dbReference type="STRING" id="561720.SAMN06275492_12425"/>
<evidence type="ECO:0000259" key="3">
    <source>
        <dbReference type="Pfam" id="PF17782"/>
    </source>
</evidence>
<accession>A0A1X7KAY1</accession>
<dbReference type="InterPro" id="IPR041614">
    <property type="entry name" value="DprA_WH"/>
</dbReference>
<dbReference type="InterPro" id="IPR036388">
    <property type="entry name" value="WH-like_DNA-bd_sf"/>
</dbReference>
<dbReference type="InterPro" id="IPR003488">
    <property type="entry name" value="DprA"/>
</dbReference>
<sequence>MSRELLVVNRLSDRGGAFVRALRDKGINLADLWSDRDLALSLGVKRALWQRGKDLLNSSWPEEELDRCAAVGVRTIFFGERDYPSGLMDTDDPPPVLYLRGNLKDSLSSVSVVGTRRCTPYGTQVAGSLGRKLAEADISVVSGGASGVDGAAHSGALDGGGYTLAVLGTGVDVVYPRGHDGLFRSILRNGGGLLSRFPMGEIGRRWNFPKRNGMIAGLASQVVVVESPVTGGSMITARIAGEIGREIWAVPGPIDREVCKGSNRLIFDGAQPLWDLDHFVHLLSGGRQMDLFEEKGISPVLSGVKRSGKVTLDELASRVGLSVPEVMASLVSLEMEGKVYRSGPGRWSAVP</sequence>
<evidence type="ECO:0000313" key="5">
    <source>
        <dbReference type="Proteomes" id="UP000193355"/>
    </source>
</evidence>
<dbReference type="Gene3D" id="1.10.10.10">
    <property type="entry name" value="Winged helix-like DNA-binding domain superfamily/Winged helix DNA-binding domain"/>
    <property type="match status" value="1"/>
</dbReference>
<dbReference type="Pfam" id="PF02481">
    <property type="entry name" value="DNA_processg_A"/>
    <property type="match status" value="1"/>
</dbReference>
<organism evidence="4 5">
    <name type="scientific">Dethiosulfovibrio salsuginis</name>
    <dbReference type="NCBI Taxonomy" id="561720"/>
    <lineage>
        <taxon>Bacteria</taxon>
        <taxon>Thermotogati</taxon>
        <taxon>Synergistota</taxon>
        <taxon>Synergistia</taxon>
        <taxon>Synergistales</taxon>
        <taxon>Dethiosulfovibrionaceae</taxon>
        <taxon>Dethiosulfovibrio</taxon>
    </lineage>
</organism>